<dbReference type="Pfam" id="PF14833">
    <property type="entry name" value="NAD_binding_11"/>
    <property type="match status" value="1"/>
</dbReference>
<dbReference type="OrthoDB" id="3185659at2"/>
<comment type="similarity">
    <text evidence="1">Belongs to the HIBADH-related family.</text>
</comment>
<evidence type="ECO:0000256" key="1">
    <source>
        <dbReference type="ARBA" id="ARBA00009080"/>
    </source>
</evidence>
<proteinExistence type="inferred from homology"/>
<dbReference type="InterPro" id="IPR002204">
    <property type="entry name" value="3-OH-isobutyrate_DH-rel_CS"/>
</dbReference>
<dbReference type="InterPro" id="IPR015815">
    <property type="entry name" value="HIBADH-related"/>
</dbReference>
<dbReference type="SUPFAM" id="SSF51735">
    <property type="entry name" value="NAD(P)-binding Rossmann-fold domains"/>
    <property type="match status" value="1"/>
</dbReference>
<dbReference type="InterPro" id="IPR008927">
    <property type="entry name" value="6-PGluconate_DH-like_C_sf"/>
</dbReference>
<evidence type="ECO:0000256" key="2">
    <source>
        <dbReference type="ARBA" id="ARBA00023002"/>
    </source>
</evidence>
<evidence type="ECO:0000256" key="4">
    <source>
        <dbReference type="PIRSR" id="PIRSR000103-1"/>
    </source>
</evidence>
<dbReference type="Proteomes" id="UP000295621">
    <property type="component" value="Unassembled WGS sequence"/>
</dbReference>
<dbReference type="InterPro" id="IPR013328">
    <property type="entry name" value="6PGD_dom2"/>
</dbReference>
<sequence>MATHVGVLGLGKMGLPMARHLLDAGYAVHGFDVRPESVEAAAAHGVTVEKAPADVARNVSATFVVVGFDDEVLGACLGPGGVHEGAAAGDVVFLCSTIAPDTSIQVGAALAAQGVKVADATLCRAEHAAVDGTLLVLCGGEPEVFTDWDAALRSFATDVRLLGALGAGQVGKMLNNLLLWINVVANAEALRLGKRLGVSQEELIPALMLGSGANWALGTWHKPRPMPWAEKDLMICMDYADRVGLPAPLSGLTREAMKKLKQDKAVTTENGAEASMQAMVDAWEPTLGGTQQQ</sequence>
<gene>
    <name evidence="7" type="ORF">E1212_23875</name>
</gene>
<dbReference type="GO" id="GO:0016054">
    <property type="term" value="P:organic acid catabolic process"/>
    <property type="evidence" value="ECO:0007669"/>
    <property type="project" value="UniProtKB-ARBA"/>
</dbReference>
<dbReference type="Gene3D" id="1.10.1040.10">
    <property type="entry name" value="N-(1-d-carboxylethyl)-l-norvaline Dehydrogenase, domain 2"/>
    <property type="match status" value="1"/>
</dbReference>
<comment type="caution">
    <text evidence="7">The sequence shown here is derived from an EMBL/GenBank/DDBJ whole genome shotgun (WGS) entry which is preliminary data.</text>
</comment>
<evidence type="ECO:0000256" key="3">
    <source>
        <dbReference type="ARBA" id="ARBA00023027"/>
    </source>
</evidence>
<feature type="active site" evidence="4">
    <location>
        <position position="172"/>
    </location>
</feature>
<evidence type="ECO:0000313" key="7">
    <source>
        <dbReference type="EMBL" id="TDC47548.1"/>
    </source>
</evidence>
<protein>
    <submittedName>
        <fullName evidence="7">NAD(P)-dependent oxidoreductase</fullName>
    </submittedName>
</protein>
<accession>A0A4R4RE03</accession>
<dbReference type="InterPro" id="IPR006115">
    <property type="entry name" value="6PGDH_NADP-bd"/>
</dbReference>
<dbReference type="RefSeq" id="WP_131987117.1">
    <property type="nucleotide sequence ID" value="NZ_SMKL01000072.1"/>
</dbReference>
<dbReference type="PROSITE" id="PS00895">
    <property type="entry name" value="3_HYDROXYISOBUT_DH"/>
    <property type="match status" value="1"/>
</dbReference>
<dbReference type="PANTHER" id="PTHR43060">
    <property type="entry name" value="3-HYDROXYISOBUTYRATE DEHYDROGENASE-LIKE 1, MITOCHONDRIAL-RELATED"/>
    <property type="match status" value="1"/>
</dbReference>
<dbReference type="InterPro" id="IPR036291">
    <property type="entry name" value="NAD(P)-bd_dom_sf"/>
</dbReference>
<keyword evidence="3" id="KW-0520">NAD</keyword>
<evidence type="ECO:0000259" key="5">
    <source>
        <dbReference type="Pfam" id="PF03446"/>
    </source>
</evidence>
<dbReference type="Gene3D" id="3.40.50.720">
    <property type="entry name" value="NAD(P)-binding Rossmann-like Domain"/>
    <property type="match status" value="1"/>
</dbReference>
<dbReference type="AlphaFoldDB" id="A0A4R4RE03"/>
<name>A0A4R4RE03_9ACTN</name>
<keyword evidence="2" id="KW-0560">Oxidoreductase</keyword>
<feature type="domain" description="3-hydroxyisobutyrate dehydrogenase-like NAD-binding" evidence="6">
    <location>
        <begin position="166"/>
        <end position="264"/>
    </location>
</feature>
<dbReference type="InterPro" id="IPR029154">
    <property type="entry name" value="HIBADH-like_NADP-bd"/>
</dbReference>
<dbReference type="PIRSF" id="PIRSF000103">
    <property type="entry name" value="HIBADH"/>
    <property type="match status" value="1"/>
</dbReference>
<dbReference type="GO" id="GO:0016491">
    <property type="term" value="F:oxidoreductase activity"/>
    <property type="evidence" value="ECO:0007669"/>
    <property type="project" value="UniProtKB-KW"/>
</dbReference>
<dbReference type="Pfam" id="PF03446">
    <property type="entry name" value="NAD_binding_2"/>
    <property type="match status" value="1"/>
</dbReference>
<dbReference type="GO" id="GO:0050661">
    <property type="term" value="F:NADP binding"/>
    <property type="evidence" value="ECO:0007669"/>
    <property type="project" value="InterPro"/>
</dbReference>
<reference evidence="7 8" key="1">
    <citation type="submission" date="2019-02" db="EMBL/GenBank/DDBJ databases">
        <title>Draft genome sequences of novel Actinobacteria.</title>
        <authorList>
            <person name="Sahin N."/>
            <person name="Ay H."/>
            <person name="Saygin H."/>
        </authorList>
    </citation>
    <scope>NUCLEOTIDE SEQUENCE [LARGE SCALE GENOMIC DNA]</scope>
    <source>
        <strain evidence="7 8">KC603</strain>
    </source>
</reference>
<keyword evidence="8" id="KW-1185">Reference proteome</keyword>
<dbReference type="PANTHER" id="PTHR43060:SF15">
    <property type="entry name" value="3-HYDROXYISOBUTYRATE DEHYDROGENASE-LIKE 1, MITOCHONDRIAL-RELATED"/>
    <property type="match status" value="1"/>
</dbReference>
<evidence type="ECO:0000313" key="8">
    <source>
        <dbReference type="Proteomes" id="UP000295621"/>
    </source>
</evidence>
<feature type="domain" description="6-phosphogluconate dehydrogenase NADP-binding" evidence="5">
    <location>
        <begin position="5"/>
        <end position="161"/>
    </location>
</feature>
<dbReference type="GO" id="GO:0051287">
    <property type="term" value="F:NAD binding"/>
    <property type="evidence" value="ECO:0007669"/>
    <property type="project" value="InterPro"/>
</dbReference>
<organism evidence="7 8">
    <name type="scientific">Jiangella ureilytica</name>
    <dbReference type="NCBI Taxonomy" id="2530374"/>
    <lineage>
        <taxon>Bacteria</taxon>
        <taxon>Bacillati</taxon>
        <taxon>Actinomycetota</taxon>
        <taxon>Actinomycetes</taxon>
        <taxon>Jiangellales</taxon>
        <taxon>Jiangellaceae</taxon>
        <taxon>Jiangella</taxon>
    </lineage>
</organism>
<evidence type="ECO:0000259" key="6">
    <source>
        <dbReference type="Pfam" id="PF14833"/>
    </source>
</evidence>
<dbReference type="SUPFAM" id="SSF48179">
    <property type="entry name" value="6-phosphogluconate dehydrogenase C-terminal domain-like"/>
    <property type="match status" value="1"/>
</dbReference>
<dbReference type="EMBL" id="SMKL01000072">
    <property type="protein sequence ID" value="TDC47548.1"/>
    <property type="molecule type" value="Genomic_DNA"/>
</dbReference>